<gene>
    <name evidence="5" type="ORF">Tci_007471</name>
</gene>
<keyword evidence="1" id="KW-0862">Zinc</keyword>
<dbReference type="InterPro" id="IPR012337">
    <property type="entry name" value="RNaseH-like_sf"/>
</dbReference>
<comment type="caution">
    <text evidence="5">The sequence shown here is derived from an EMBL/GenBank/DDBJ whole genome shotgun (WGS) entry which is preliminary data.</text>
</comment>
<sequence>MRGFLWCNGKLKRSKAKVAWEDIRLPKSNGKSTSEWFDNWCSWSPLIRYLTPRDITSGGFNTKSCVADLVANGGWLWPQAWLLKASNLGLIQVPTIIDSQPDLVQWRDLNGVLTCFFVGAAWEALRPRGVEVSWYHIVWFSHSIPRHAFHLWLVMRNSLKTQDKLRQQDVGVGTDLNLLQCAFCSHQLDSHAHLFFECSYSSKVWQLVRALAGMENAPPHLHDIMLKLQPIAHIHSEKVFLVTLLWQILLISCGWSAIIVSSRKLEDPRKRLEILSWLSTLVNVMDRNDVRAIKVSINTKFLNSLQLEWSKDAQEDKLTTAMMLLARAITLKFSNPTNNHLRTSSNTRNQAVIHDGRVDIQTKNARYGGNGNRNARRQNKNQKANAGNGQCYNCNARGHYARDCSKPKVHDAIYFKEQMLLAMKDEAGGTLNDEENDFMLDNAYGDETLEELTTTVIMTARIQPADENDETEPQYDAEAVSEVNASHIDLISGLISKGVHEHTNYEKLKTVINTFDDDQIDSNIIFDDPYVENNGQMPQLQTLYAKLGITHNTSTVRTPQQNGVVERRNRTLVEATHKLLIFLKTLEFL</sequence>
<feature type="domain" description="CCHC-type" evidence="3">
    <location>
        <begin position="391"/>
        <end position="406"/>
    </location>
</feature>
<feature type="region of interest" description="Disordered" evidence="2">
    <location>
        <begin position="366"/>
        <end position="389"/>
    </location>
</feature>
<dbReference type="Gene3D" id="4.10.60.10">
    <property type="entry name" value="Zinc finger, CCHC-type"/>
    <property type="match status" value="1"/>
</dbReference>
<organism evidence="5">
    <name type="scientific">Tanacetum cinerariifolium</name>
    <name type="common">Dalmatian daisy</name>
    <name type="synonym">Chrysanthemum cinerariifolium</name>
    <dbReference type="NCBI Taxonomy" id="118510"/>
    <lineage>
        <taxon>Eukaryota</taxon>
        <taxon>Viridiplantae</taxon>
        <taxon>Streptophyta</taxon>
        <taxon>Embryophyta</taxon>
        <taxon>Tracheophyta</taxon>
        <taxon>Spermatophyta</taxon>
        <taxon>Magnoliopsida</taxon>
        <taxon>eudicotyledons</taxon>
        <taxon>Gunneridae</taxon>
        <taxon>Pentapetalae</taxon>
        <taxon>asterids</taxon>
        <taxon>campanulids</taxon>
        <taxon>Asterales</taxon>
        <taxon>Asteraceae</taxon>
        <taxon>Asteroideae</taxon>
        <taxon>Anthemideae</taxon>
        <taxon>Anthemidinae</taxon>
        <taxon>Tanacetum</taxon>
    </lineage>
</organism>
<dbReference type="SMART" id="SM00343">
    <property type="entry name" value="ZnF_C2HC"/>
    <property type="match status" value="1"/>
</dbReference>
<dbReference type="PROSITE" id="PS50994">
    <property type="entry name" value="INTEGRASE"/>
    <property type="match status" value="1"/>
</dbReference>
<evidence type="ECO:0000259" key="4">
    <source>
        <dbReference type="PROSITE" id="PS50994"/>
    </source>
</evidence>
<dbReference type="Pfam" id="PF00098">
    <property type="entry name" value="zf-CCHC"/>
    <property type="match status" value="1"/>
</dbReference>
<name>A0A699GN70_TANCI</name>
<dbReference type="PROSITE" id="PS50158">
    <property type="entry name" value="ZF_CCHC"/>
    <property type="match status" value="1"/>
</dbReference>
<feature type="domain" description="Integrase catalytic" evidence="4">
    <location>
        <begin position="521"/>
        <end position="589"/>
    </location>
</feature>
<reference evidence="5" key="1">
    <citation type="journal article" date="2019" name="Sci. Rep.">
        <title>Draft genome of Tanacetum cinerariifolium, the natural source of mosquito coil.</title>
        <authorList>
            <person name="Yamashiro T."/>
            <person name="Shiraishi A."/>
            <person name="Satake H."/>
            <person name="Nakayama K."/>
        </authorList>
    </citation>
    <scope>NUCLEOTIDE SEQUENCE</scope>
</reference>
<dbReference type="PANTHER" id="PTHR33116:SF76">
    <property type="entry name" value="DUF4283 DOMAIN-CONTAINING PROTEIN"/>
    <property type="match status" value="1"/>
</dbReference>
<dbReference type="GO" id="GO:0003676">
    <property type="term" value="F:nucleic acid binding"/>
    <property type="evidence" value="ECO:0007669"/>
    <property type="project" value="InterPro"/>
</dbReference>
<dbReference type="EMBL" id="BKCJ010000697">
    <property type="protein sequence ID" value="GEU35493.1"/>
    <property type="molecule type" value="Genomic_DNA"/>
</dbReference>
<evidence type="ECO:0000313" key="5">
    <source>
        <dbReference type="EMBL" id="GEU35493.1"/>
    </source>
</evidence>
<dbReference type="InterPro" id="IPR026960">
    <property type="entry name" value="RVT-Znf"/>
</dbReference>
<dbReference type="GO" id="GO:0015074">
    <property type="term" value="P:DNA integration"/>
    <property type="evidence" value="ECO:0007669"/>
    <property type="project" value="InterPro"/>
</dbReference>
<evidence type="ECO:0000256" key="2">
    <source>
        <dbReference type="SAM" id="MobiDB-lite"/>
    </source>
</evidence>
<dbReference type="InterPro" id="IPR001878">
    <property type="entry name" value="Znf_CCHC"/>
</dbReference>
<dbReference type="SUPFAM" id="SSF57756">
    <property type="entry name" value="Retrovirus zinc finger-like domains"/>
    <property type="match status" value="1"/>
</dbReference>
<accession>A0A699GN70</accession>
<dbReference type="InterPro" id="IPR001584">
    <property type="entry name" value="Integrase_cat-core"/>
</dbReference>
<dbReference type="PANTHER" id="PTHR33116">
    <property type="entry name" value="REVERSE TRANSCRIPTASE ZINC-BINDING DOMAIN-CONTAINING PROTEIN-RELATED-RELATED"/>
    <property type="match status" value="1"/>
</dbReference>
<dbReference type="GO" id="GO:0008270">
    <property type="term" value="F:zinc ion binding"/>
    <property type="evidence" value="ECO:0007669"/>
    <property type="project" value="UniProtKB-KW"/>
</dbReference>
<dbReference type="Pfam" id="PF13966">
    <property type="entry name" value="zf-RVT"/>
    <property type="match status" value="1"/>
</dbReference>
<keyword evidence="1" id="KW-0863">Zinc-finger</keyword>
<proteinExistence type="predicted"/>
<dbReference type="SUPFAM" id="SSF53098">
    <property type="entry name" value="Ribonuclease H-like"/>
    <property type="match status" value="1"/>
</dbReference>
<evidence type="ECO:0000259" key="3">
    <source>
        <dbReference type="PROSITE" id="PS50158"/>
    </source>
</evidence>
<protein>
    <submittedName>
        <fullName evidence="5">Uncharacterized protein</fullName>
    </submittedName>
</protein>
<dbReference type="AlphaFoldDB" id="A0A699GN70"/>
<dbReference type="Gene3D" id="3.30.420.10">
    <property type="entry name" value="Ribonuclease H-like superfamily/Ribonuclease H"/>
    <property type="match status" value="1"/>
</dbReference>
<dbReference type="InterPro" id="IPR036397">
    <property type="entry name" value="RNaseH_sf"/>
</dbReference>
<keyword evidence="1" id="KW-0479">Metal-binding</keyword>
<evidence type="ECO:0000256" key="1">
    <source>
        <dbReference type="PROSITE-ProRule" id="PRU00047"/>
    </source>
</evidence>
<dbReference type="InterPro" id="IPR036875">
    <property type="entry name" value="Znf_CCHC_sf"/>
</dbReference>